<dbReference type="Pfam" id="PF01593">
    <property type="entry name" value="Amino_oxidase"/>
    <property type="match status" value="1"/>
</dbReference>
<proteinExistence type="predicted"/>
<dbReference type="Gene3D" id="1.10.405.20">
    <property type="match status" value="1"/>
</dbReference>
<keyword evidence="3" id="KW-1185">Reference proteome</keyword>
<dbReference type="Gene3D" id="3.30.70.1990">
    <property type="match status" value="1"/>
</dbReference>
<accession>A0A930UFN2</accession>
<dbReference type="SUPFAM" id="SSF51905">
    <property type="entry name" value="FAD/NAD(P)-binding domain"/>
    <property type="match status" value="1"/>
</dbReference>
<sequence>MRIAVVGGGIAGMGAALLLQQRHEVTLYEAAPRLGGHSRTVEVEVEGRSVAVDTGFIIHNRKTYPLLARMFDNLEVATQPAPMSFGVHARDGSYSWSNDRPLSFFGQRRNLVRPSHWRLLGQIGGFFKAAKAWLAEMAEAGYDARREMSLGAWIAAQRLPAAVADNFLLPMCASIWSNSQERMLQMPAYALLSFFDNHQLLQFTGQHRWLSVVGGSQAYVAKLAQRLTGPVIHEAAASVSRGEQGASVATAAGGRREYDAVVLACHADQALRLLEDADATERELLGAVGFERNEAILHTDASLMPKQRGCWASWVSVICAAHDPVSINYWMNSLQQLPVKTPLIVSLNPPQPPAADKVLDRHEYWHPQFDGPALQAQQRFAEIQGRRGTWFCGAWLRNGFHEDGLWSAVQVAEGMGIKPPW</sequence>
<evidence type="ECO:0000313" key="2">
    <source>
        <dbReference type="EMBL" id="MBF2735537.1"/>
    </source>
</evidence>
<name>A0A930UFN2_9GAMM</name>
<gene>
    <name evidence="2" type="ORF">ISN26_05615</name>
</gene>
<dbReference type="AlphaFoldDB" id="A0A930UFN2"/>
<dbReference type="InterPro" id="IPR002937">
    <property type="entry name" value="Amino_oxidase"/>
</dbReference>
<organism evidence="2 3">
    <name type="scientific">Candidatus Amphirhobacter heronislandensis</name>
    <dbReference type="NCBI Taxonomy" id="1732024"/>
    <lineage>
        <taxon>Bacteria</taxon>
        <taxon>Pseudomonadati</taxon>
        <taxon>Pseudomonadota</taxon>
        <taxon>Gammaproteobacteria</taxon>
        <taxon>Candidatus Tethybacterales</taxon>
        <taxon>Candidatus Tethybacteraceae</taxon>
        <taxon>Candidatus Amphirhobacter</taxon>
    </lineage>
</organism>
<dbReference type="InterPro" id="IPR050464">
    <property type="entry name" value="Zeta_carotene_desat/Oxidored"/>
</dbReference>
<dbReference type="InterPro" id="IPR036188">
    <property type="entry name" value="FAD/NAD-bd_sf"/>
</dbReference>
<dbReference type="EMBL" id="JADHEI010000040">
    <property type="protein sequence ID" value="MBF2735537.1"/>
    <property type="molecule type" value="Genomic_DNA"/>
</dbReference>
<dbReference type="PANTHER" id="PTHR42923:SF17">
    <property type="entry name" value="AMINE OXIDASE DOMAIN-CONTAINING PROTEIN"/>
    <property type="match status" value="1"/>
</dbReference>
<evidence type="ECO:0000259" key="1">
    <source>
        <dbReference type="Pfam" id="PF01593"/>
    </source>
</evidence>
<feature type="domain" description="Amine oxidase" evidence="1">
    <location>
        <begin position="10"/>
        <end position="271"/>
    </location>
</feature>
<dbReference type="Gene3D" id="3.50.50.60">
    <property type="entry name" value="FAD/NAD(P)-binding domain"/>
    <property type="match status" value="1"/>
</dbReference>
<evidence type="ECO:0000313" key="3">
    <source>
        <dbReference type="Proteomes" id="UP000604381"/>
    </source>
</evidence>
<dbReference type="PANTHER" id="PTHR42923">
    <property type="entry name" value="PROTOPORPHYRINOGEN OXIDASE"/>
    <property type="match status" value="1"/>
</dbReference>
<dbReference type="GO" id="GO:0016491">
    <property type="term" value="F:oxidoreductase activity"/>
    <property type="evidence" value="ECO:0007669"/>
    <property type="project" value="InterPro"/>
</dbReference>
<comment type="caution">
    <text evidence="2">The sequence shown here is derived from an EMBL/GenBank/DDBJ whole genome shotgun (WGS) entry which is preliminary data.</text>
</comment>
<reference evidence="2" key="1">
    <citation type="submission" date="2020-10" db="EMBL/GenBank/DDBJ databases">
        <title>An improved Amphimedon queenslandica hologenome assembly reveals how three proteobacterial symbionts can extend the metabolic phenotypic of their marine sponge host.</title>
        <authorList>
            <person name="Degnan B."/>
            <person name="Degnan S."/>
            <person name="Xiang X."/>
        </authorList>
    </citation>
    <scope>NUCLEOTIDE SEQUENCE</scope>
    <source>
        <strain evidence="2">AqS2</strain>
    </source>
</reference>
<protein>
    <submittedName>
        <fullName evidence="2">FAD-dependent oxidoreductase</fullName>
    </submittedName>
</protein>
<dbReference type="Proteomes" id="UP000604381">
    <property type="component" value="Unassembled WGS sequence"/>
</dbReference>